<evidence type="ECO:0000256" key="5">
    <source>
        <dbReference type="ARBA" id="ARBA00023014"/>
    </source>
</evidence>
<dbReference type="RefSeq" id="WP_100669028.1">
    <property type="nucleotide sequence ID" value="NZ_CP024955.1"/>
</dbReference>
<dbReference type="Gene3D" id="1.20.950.20">
    <property type="entry name" value="Transmembrane di-heme cytochromes, Chain C"/>
    <property type="match status" value="1"/>
</dbReference>
<dbReference type="OrthoDB" id="9794954at2"/>
<protein>
    <recommendedName>
        <fullName evidence="7">4Fe-4S ferredoxin-type domain-containing protein</fullName>
    </recommendedName>
</protein>
<evidence type="ECO:0000313" key="8">
    <source>
        <dbReference type="EMBL" id="ATY86285.1"/>
    </source>
</evidence>
<organism evidence="8 9">
    <name type="scientific">Kyrpidia spormannii</name>
    <dbReference type="NCBI Taxonomy" id="2055160"/>
    <lineage>
        <taxon>Bacteria</taxon>
        <taxon>Bacillati</taxon>
        <taxon>Bacillota</taxon>
        <taxon>Bacilli</taxon>
        <taxon>Bacillales</taxon>
        <taxon>Alicyclobacillaceae</taxon>
        <taxon>Kyrpidia</taxon>
    </lineage>
</organism>
<evidence type="ECO:0000256" key="3">
    <source>
        <dbReference type="ARBA" id="ARBA00023002"/>
    </source>
</evidence>
<keyword evidence="6" id="KW-1133">Transmembrane helix</keyword>
<dbReference type="PROSITE" id="PS00198">
    <property type="entry name" value="4FE4S_FER_1"/>
    <property type="match status" value="1"/>
</dbReference>
<dbReference type="EMBL" id="CP024955">
    <property type="protein sequence ID" value="ATY86285.1"/>
    <property type="molecule type" value="Genomic_DNA"/>
</dbReference>
<keyword evidence="4" id="KW-0408">Iron</keyword>
<feature type="transmembrane region" description="Helical" evidence="6">
    <location>
        <begin position="6"/>
        <end position="27"/>
    </location>
</feature>
<dbReference type="GO" id="GO:0046872">
    <property type="term" value="F:metal ion binding"/>
    <property type="evidence" value="ECO:0007669"/>
    <property type="project" value="UniProtKB-KW"/>
</dbReference>
<evidence type="ECO:0000313" key="9">
    <source>
        <dbReference type="Proteomes" id="UP000231932"/>
    </source>
</evidence>
<name>A0A2K8NAZ1_9BACL</name>
<evidence type="ECO:0000256" key="4">
    <source>
        <dbReference type="ARBA" id="ARBA00023004"/>
    </source>
</evidence>
<sequence length="673" mass="75207">MAALAVLRIVIFLALLVTSVYLFWTAFSKRYRYLRLGAEEDRTDNTGERIKSFLKYVLAQGKVIAEPAGLGHFVIFWGFIILSFGTLDFIAYQYFGVHLPYGEWSWFAFLHELFSLLVLAAIGVAFYRRYVLQPMRLDISIEAGVILGLITILVISDLLVSGLQIALHEEAPSAAIPIATWLGTVFAGGSPGVLRGFHEVFVWVHILTLLGFLVYIPRSKHLHMIAAPFNVYFRKLRSPGKLKTLDLEDESVEEFGVGRVDQFTWKQLLDGYACTECGRCHVNCPATLSGKPLSPKYLILKMRDHLVQVGDTLLAQRQMAAAGAGAGDAEVAVATEIPSLIGDVYTEDEIWACTTCRACEEACPVFNEHVDKIIDLRRYLVLTEGKMEPEVSRALNNLERQGNPWGRSRSSRGDWAEGLDVRVLEEGEEVEYLYYAGCAASYDDRNNKVARTLVGLLQKAGVDFAILGSAEECCGESARRLGNEFLFQQMAEQNVESLKNYKFKKIITADPHCFNTLKNEYPEFGLEVPVIHHTQLLADLVREGKLKPEKELDMDVTYHDSCYLGRYNGEYDAPRFILESIPGVHLVEMERSRERGMCCGGGGGGMWKEEKHGNRINVMRTEQAMETGAQAIASACPYCLIMMEDGTKAKGVADEMKTFDVVEMLDQSVNGKS</sequence>
<dbReference type="InterPro" id="IPR009051">
    <property type="entry name" value="Helical_ferredxn"/>
</dbReference>
<keyword evidence="1" id="KW-0004">4Fe-4S</keyword>
<dbReference type="InterPro" id="IPR036197">
    <property type="entry name" value="NarG-like_sf"/>
</dbReference>
<feature type="transmembrane region" description="Helical" evidence="6">
    <location>
        <begin position="139"/>
        <end position="160"/>
    </location>
</feature>
<gene>
    <name evidence="8" type="ORF">CVV65_16230</name>
</gene>
<dbReference type="SUPFAM" id="SSF103501">
    <property type="entry name" value="Respiratory nitrate reductase 1 gamma chain"/>
    <property type="match status" value="1"/>
</dbReference>
<reference evidence="9" key="1">
    <citation type="submission" date="2017-11" db="EMBL/GenBank/DDBJ databases">
        <title>Complete Genome Sequence of Kyrpidia sp. Strain EA-1, a thermophilic, hydrogen-oxidizing Bacterium, isolated from the Azores.</title>
        <authorList>
            <person name="Reiner J.E."/>
            <person name="Lapp C.J."/>
            <person name="Bunk B."/>
            <person name="Gescher J."/>
        </authorList>
    </citation>
    <scope>NUCLEOTIDE SEQUENCE [LARGE SCALE GENOMIC DNA]</scope>
    <source>
        <strain evidence="9">EA-1</strain>
    </source>
</reference>
<dbReference type="InterPro" id="IPR017896">
    <property type="entry name" value="4Fe4S_Fe-S-bd"/>
</dbReference>
<feature type="transmembrane region" description="Helical" evidence="6">
    <location>
        <begin position="104"/>
        <end position="127"/>
    </location>
</feature>
<dbReference type="GO" id="GO:0016491">
    <property type="term" value="F:oxidoreductase activity"/>
    <property type="evidence" value="ECO:0007669"/>
    <property type="project" value="UniProtKB-KW"/>
</dbReference>
<keyword evidence="3" id="KW-0560">Oxidoreductase</keyword>
<evidence type="ECO:0000259" key="7">
    <source>
        <dbReference type="PROSITE" id="PS51379"/>
    </source>
</evidence>
<keyword evidence="6" id="KW-0472">Membrane</keyword>
<dbReference type="InterPro" id="IPR004017">
    <property type="entry name" value="Cys_rich_dom"/>
</dbReference>
<dbReference type="Pfam" id="PF13187">
    <property type="entry name" value="Fer4_9"/>
    <property type="match status" value="1"/>
</dbReference>
<keyword evidence="5" id="KW-0411">Iron-sulfur</keyword>
<dbReference type="Proteomes" id="UP000231932">
    <property type="component" value="Chromosome"/>
</dbReference>
<feature type="domain" description="4Fe-4S ferredoxin-type" evidence="7">
    <location>
        <begin position="342"/>
        <end position="373"/>
    </location>
</feature>
<dbReference type="GO" id="GO:0051539">
    <property type="term" value="F:4 iron, 4 sulfur cluster binding"/>
    <property type="evidence" value="ECO:0007669"/>
    <property type="project" value="UniProtKB-KW"/>
</dbReference>
<dbReference type="Gene3D" id="1.10.1060.10">
    <property type="entry name" value="Alpha-helical ferredoxin"/>
    <property type="match status" value="1"/>
</dbReference>
<dbReference type="SUPFAM" id="SSF46548">
    <property type="entry name" value="alpha-helical ferredoxin"/>
    <property type="match status" value="1"/>
</dbReference>
<keyword evidence="2" id="KW-0479">Metal-binding</keyword>
<dbReference type="PANTHER" id="PTHR43255:SF1">
    <property type="entry name" value="IRON-SULFUR-BINDING OXIDOREDUCTASE FADF-RELATED"/>
    <property type="match status" value="1"/>
</dbReference>
<dbReference type="AlphaFoldDB" id="A0A2K8NAZ1"/>
<dbReference type="Pfam" id="PF02754">
    <property type="entry name" value="CCG"/>
    <property type="match status" value="2"/>
</dbReference>
<accession>A0A2K8NAZ1</accession>
<dbReference type="KEGG" id="kyr:CVV65_16230"/>
<feature type="domain" description="4Fe-4S ferredoxin-type" evidence="7">
    <location>
        <begin position="265"/>
        <end position="296"/>
    </location>
</feature>
<keyword evidence="9" id="KW-1185">Reference proteome</keyword>
<proteinExistence type="predicted"/>
<evidence type="ECO:0000256" key="1">
    <source>
        <dbReference type="ARBA" id="ARBA00022485"/>
    </source>
</evidence>
<dbReference type="PANTHER" id="PTHR43255">
    <property type="entry name" value="IRON-SULFUR-BINDING OXIDOREDUCTASE FADF-RELATED-RELATED"/>
    <property type="match status" value="1"/>
</dbReference>
<dbReference type="GO" id="GO:0005886">
    <property type="term" value="C:plasma membrane"/>
    <property type="evidence" value="ECO:0007669"/>
    <property type="project" value="TreeGrafter"/>
</dbReference>
<keyword evidence="6" id="KW-0812">Transmembrane</keyword>
<feature type="transmembrane region" description="Helical" evidence="6">
    <location>
        <begin position="200"/>
        <end position="216"/>
    </location>
</feature>
<evidence type="ECO:0000256" key="6">
    <source>
        <dbReference type="SAM" id="Phobius"/>
    </source>
</evidence>
<dbReference type="InterPro" id="IPR051460">
    <property type="entry name" value="HdrC_iron-sulfur_subunit"/>
</dbReference>
<evidence type="ECO:0000256" key="2">
    <source>
        <dbReference type="ARBA" id="ARBA00022723"/>
    </source>
</evidence>
<dbReference type="PROSITE" id="PS51379">
    <property type="entry name" value="4FE4S_FER_2"/>
    <property type="match status" value="2"/>
</dbReference>
<dbReference type="InterPro" id="IPR017900">
    <property type="entry name" value="4Fe4S_Fe_S_CS"/>
</dbReference>
<feature type="transmembrane region" description="Helical" evidence="6">
    <location>
        <begin position="70"/>
        <end position="92"/>
    </location>
</feature>